<dbReference type="EMBL" id="BKCJ010004685">
    <property type="protein sequence ID" value="GEU62500.1"/>
    <property type="molecule type" value="Genomic_DNA"/>
</dbReference>
<proteinExistence type="predicted"/>
<evidence type="ECO:0000256" key="2">
    <source>
        <dbReference type="SAM" id="SignalP"/>
    </source>
</evidence>
<reference evidence="3" key="1">
    <citation type="journal article" date="2019" name="Sci. Rep.">
        <title>Draft genome of Tanacetum cinerariifolium, the natural source of mosquito coil.</title>
        <authorList>
            <person name="Yamashiro T."/>
            <person name="Shiraishi A."/>
            <person name="Satake H."/>
            <person name="Nakayama K."/>
        </authorList>
    </citation>
    <scope>NUCLEOTIDE SEQUENCE</scope>
</reference>
<keyword evidence="2" id="KW-0732">Signal</keyword>
<gene>
    <name evidence="3" type="ORF">Tci_034478</name>
</gene>
<feature type="compositionally biased region" description="Basic and acidic residues" evidence="1">
    <location>
        <begin position="89"/>
        <end position="99"/>
    </location>
</feature>
<comment type="caution">
    <text evidence="3">The sequence shown here is derived from an EMBL/GenBank/DDBJ whole genome shotgun (WGS) entry which is preliminary data.</text>
</comment>
<sequence length="305" mass="33218">MCLRFFRVSFIAPTLTMLNTLRFVGKDGREIFGMPIPDALLTNEIKGALYYGEYKEHVAKYQQYLDAEHGKEEEGGATKPLKATKGTKPKADKATKPAGDKASTLTSTQLPKPKPTPSQPSKAISEKKQKLVKETLDEPSLAKRSKGGLVGKIRKPRSPLKEQTERTQGPARPMVIREPDSRRIQLLLDVQGKGKEKRRTPMLTEASGHTESPSLDAELPLTNNETKSDNVASKIDTGDQDEGQARPNPGDHDEGQAGPNPGIQDEGQDGLNPGDAAESQPQSSHVFHAGPNREHMDLEATNAST</sequence>
<evidence type="ECO:0008006" key="4">
    <source>
        <dbReference type="Google" id="ProtNLM"/>
    </source>
</evidence>
<feature type="compositionally biased region" description="Low complexity" evidence="1">
    <location>
        <begin position="100"/>
        <end position="111"/>
    </location>
</feature>
<organism evidence="3">
    <name type="scientific">Tanacetum cinerariifolium</name>
    <name type="common">Dalmatian daisy</name>
    <name type="synonym">Chrysanthemum cinerariifolium</name>
    <dbReference type="NCBI Taxonomy" id="118510"/>
    <lineage>
        <taxon>Eukaryota</taxon>
        <taxon>Viridiplantae</taxon>
        <taxon>Streptophyta</taxon>
        <taxon>Embryophyta</taxon>
        <taxon>Tracheophyta</taxon>
        <taxon>Spermatophyta</taxon>
        <taxon>Magnoliopsida</taxon>
        <taxon>eudicotyledons</taxon>
        <taxon>Gunneridae</taxon>
        <taxon>Pentapetalae</taxon>
        <taxon>asterids</taxon>
        <taxon>campanulids</taxon>
        <taxon>Asterales</taxon>
        <taxon>Asteraceae</taxon>
        <taxon>Asteroideae</taxon>
        <taxon>Anthemideae</taxon>
        <taxon>Anthemidinae</taxon>
        <taxon>Tanacetum</taxon>
    </lineage>
</organism>
<protein>
    <recommendedName>
        <fullName evidence="4">Histone deacetylase 14</fullName>
    </recommendedName>
</protein>
<accession>A0A6L2LMW1</accession>
<evidence type="ECO:0000256" key="1">
    <source>
        <dbReference type="SAM" id="MobiDB-lite"/>
    </source>
</evidence>
<feature type="chain" id="PRO_5026845399" description="Histone deacetylase 14" evidence="2">
    <location>
        <begin position="17"/>
        <end position="305"/>
    </location>
</feature>
<feature type="compositionally biased region" description="Basic and acidic residues" evidence="1">
    <location>
        <begin position="124"/>
        <end position="136"/>
    </location>
</feature>
<evidence type="ECO:0000313" key="3">
    <source>
        <dbReference type="EMBL" id="GEU62500.1"/>
    </source>
</evidence>
<feature type="signal peptide" evidence="2">
    <location>
        <begin position="1"/>
        <end position="16"/>
    </location>
</feature>
<feature type="compositionally biased region" description="Polar residues" evidence="1">
    <location>
        <begin position="221"/>
        <end position="231"/>
    </location>
</feature>
<dbReference type="AlphaFoldDB" id="A0A6L2LMW1"/>
<feature type="region of interest" description="Disordered" evidence="1">
    <location>
        <begin position="70"/>
        <end position="305"/>
    </location>
</feature>
<name>A0A6L2LMW1_TANCI</name>